<dbReference type="InterPro" id="IPR011110">
    <property type="entry name" value="Reg_prop"/>
</dbReference>
<evidence type="ECO:0000313" key="1">
    <source>
        <dbReference type="EMBL" id="MFD0861230.1"/>
    </source>
</evidence>
<reference evidence="2" key="1">
    <citation type="journal article" date="2019" name="Int. J. Syst. Evol. Microbiol.">
        <title>The Global Catalogue of Microorganisms (GCM) 10K type strain sequencing project: providing services to taxonomists for standard genome sequencing and annotation.</title>
        <authorList>
            <consortium name="The Broad Institute Genomics Platform"/>
            <consortium name="The Broad Institute Genome Sequencing Center for Infectious Disease"/>
            <person name="Wu L."/>
            <person name="Ma J."/>
        </authorList>
    </citation>
    <scope>NUCLEOTIDE SEQUENCE [LARGE SCALE GENOMIC DNA]</scope>
    <source>
        <strain evidence="2">CCUG 62952</strain>
    </source>
</reference>
<evidence type="ECO:0000313" key="2">
    <source>
        <dbReference type="Proteomes" id="UP001596978"/>
    </source>
</evidence>
<dbReference type="Pfam" id="PF07494">
    <property type="entry name" value="Reg_prop"/>
    <property type="match status" value="4"/>
</dbReference>
<dbReference type="Proteomes" id="UP001596978">
    <property type="component" value="Unassembled WGS sequence"/>
</dbReference>
<dbReference type="InterPro" id="IPR015943">
    <property type="entry name" value="WD40/YVTN_repeat-like_dom_sf"/>
</dbReference>
<protein>
    <submittedName>
        <fullName evidence="1">Two-component regulator propeller domain-containing protein</fullName>
    </submittedName>
</protein>
<comment type="caution">
    <text evidence="1">The sequence shown here is derived from an EMBL/GenBank/DDBJ whole genome shotgun (WGS) entry which is preliminary data.</text>
</comment>
<accession>A0ABW3CTY8</accession>
<organism evidence="1 2">
    <name type="scientific">Sungkyunkwania multivorans</name>
    <dbReference type="NCBI Taxonomy" id="1173618"/>
    <lineage>
        <taxon>Bacteria</taxon>
        <taxon>Pseudomonadati</taxon>
        <taxon>Bacteroidota</taxon>
        <taxon>Flavobacteriia</taxon>
        <taxon>Flavobacteriales</taxon>
        <taxon>Flavobacteriaceae</taxon>
        <taxon>Sungkyunkwania</taxon>
    </lineage>
</organism>
<dbReference type="SUPFAM" id="SSF63829">
    <property type="entry name" value="Calcium-dependent phosphotriesterase"/>
    <property type="match status" value="1"/>
</dbReference>
<dbReference type="RefSeq" id="WP_386403856.1">
    <property type="nucleotide sequence ID" value="NZ_JBHTJH010000004.1"/>
</dbReference>
<dbReference type="EMBL" id="JBHTJH010000004">
    <property type="protein sequence ID" value="MFD0861230.1"/>
    <property type="molecule type" value="Genomic_DNA"/>
</dbReference>
<proteinExistence type="predicted"/>
<sequence length="365" mass="41632">MKNGRFNKIILLSVLIIFFNSCTNRKQSKEQEQIATENQSKKKAENDIIKLKFTSGIRSILEDSKGNIWFGSHQEGVAKFDGNHFTYYTKNEGLSDMQIRSIYEYENGEIWFEGGEGLSSYDGTKITERAKRNFNSKGNWNLIKKSLWFKGDKATGYNEFEEKPGVYQYDGKEISYRAFPIRPKEGEENYYSITTPFVKSKNGNIWFGTYGAAIAYKGSDFKIIDNELLGLNEETGFLHIRSLMEDSKGNIWIGNNGIGVFKYDGTELINFTELNELKQKNTNGNSLERVFAISEDDSGNIWFGTAESGVWKYDGSTFVNFSKENGLESNQIWTIYRANNGELWFGGASASGVYIFNGTSFERKY</sequence>
<keyword evidence="2" id="KW-1185">Reference proteome</keyword>
<name>A0ABW3CTY8_9FLAO</name>
<gene>
    <name evidence="1" type="ORF">ACFQ1M_03340</name>
</gene>
<dbReference type="Gene3D" id="2.130.10.10">
    <property type="entry name" value="YVTN repeat-like/Quinoprotein amine dehydrogenase"/>
    <property type="match status" value="2"/>
</dbReference>